<protein>
    <recommendedName>
        <fullName evidence="6">Bifunctional ligase/repressor BirA</fullName>
    </recommendedName>
    <alternativeName>
        <fullName evidence="6">Biotin--[acetyl-CoA-carboxylase] ligase</fullName>
        <ecNumber evidence="6">6.3.4.15</ecNumber>
    </alternativeName>
    <alternativeName>
        <fullName evidence="6">Biotin--protein ligase</fullName>
    </alternativeName>
    <alternativeName>
        <fullName evidence="6">Biotin-[acetyl-CoA carboxylase] synthetase</fullName>
    </alternativeName>
</protein>
<dbReference type="Pfam" id="PF02237">
    <property type="entry name" value="BPL_C"/>
    <property type="match status" value="1"/>
</dbReference>
<dbReference type="Gene3D" id="3.30.930.10">
    <property type="entry name" value="Bira Bifunctional Protein, Domain 2"/>
    <property type="match status" value="1"/>
</dbReference>
<dbReference type="Gene3D" id="2.30.30.100">
    <property type="match status" value="1"/>
</dbReference>
<gene>
    <name evidence="6" type="primary">birA</name>
    <name evidence="8" type="ORF">MMIC_P0212</name>
</gene>
<comment type="caution">
    <text evidence="6">Lacks conserved residue(s) required for the propagation of feature annotation.</text>
</comment>
<feature type="binding site" evidence="6">
    <location>
        <position position="114"/>
    </location>
    <ligand>
        <name>biotin</name>
        <dbReference type="ChEBI" id="CHEBI:57586"/>
    </ligand>
</feature>
<comment type="similarity">
    <text evidence="6">Belongs to the biotin--protein ligase family.</text>
</comment>
<name>A0A1L8CK87_9PROT</name>
<organism evidence="8 9">
    <name type="scientific">Mariprofundus micogutta</name>
    <dbReference type="NCBI Taxonomy" id="1921010"/>
    <lineage>
        <taxon>Bacteria</taxon>
        <taxon>Pseudomonadati</taxon>
        <taxon>Pseudomonadota</taxon>
        <taxon>Candidatius Mariprofundia</taxon>
        <taxon>Mariprofundales</taxon>
        <taxon>Mariprofundaceae</taxon>
        <taxon>Mariprofundus</taxon>
    </lineage>
</organism>
<evidence type="ECO:0000259" key="7">
    <source>
        <dbReference type="PROSITE" id="PS51733"/>
    </source>
</evidence>
<feature type="DNA-binding region" description="H-T-H motif" evidence="6">
    <location>
        <begin position="21"/>
        <end position="40"/>
    </location>
</feature>
<comment type="caution">
    <text evidence="8">The sequence shown here is derived from an EMBL/GenBank/DDBJ whole genome shotgun (WGS) entry which is preliminary data.</text>
</comment>
<dbReference type="GO" id="GO:0003677">
    <property type="term" value="F:DNA binding"/>
    <property type="evidence" value="ECO:0007669"/>
    <property type="project" value="UniProtKB-UniRule"/>
</dbReference>
<dbReference type="GO" id="GO:0005524">
    <property type="term" value="F:ATP binding"/>
    <property type="evidence" value="ECO:0007669"/>
    <property type="project" value="UniProtKB-UniRule"/>
</dbReference>
<dbReference type="GO" id="GO:0005737">
    <property type="term" value="C:cytoplasm"/>
    <property type="evidence" value="ECO:0007669"/>
    <property type="project" value="TreeGrafter"/>
</dbReference>
<evidence type="ECO:0000313" key="9">
    <source>
        <dbReference type="Proteomes" id="UP000231632"/>
    </source>
</evidence>
<reference evidence="8 9" key="1">
    <citation type="journal article" date="2017" name="Arch. Microbiol.">
        <title>Mariprofundus micogutta sp. nov., a novel iron-oxidizing zetaproteobacterium isolated from a deep-sea hydrothermal field at the Bayonnaise knoll of the Izu-Ogasawara arc, and a description of Mariprofundales ord. nov. and Zetaproteobacteria classis nov.</title>
        <authorList>
            <person name="Makita H."/>
            <person name="Tanaka E."/>
            <person name="Mitsunobu S."/>
            <person name="Miyazaki M."/>
            <person name="Nunoura T."/>
            <person name="Uematsu K."/>
            <person name="Takaki Y."/>
            <person name="Nishi S."/>
            <person name="Shimamura S."/>
            <person name="Takai K."/>
        </authorList>
    </citation>
    <scope>NUCLEOTIDE SEQUENCE [LARGE SCALE GENOMIC DNA]</scope>
    <source>
        <strain evidence="8 9">ET2</strain>
    </source>
</reference>
<evidence type="ECO:0000256" key="4">
    <source>
        <dbReference type="ARBA" id="ARBA00023267"/>
    </source>
</evidence>
<dbReference type="InterPro" id="IPR004143">
    <property type="entry name" value="BPL_LPL_catalytic"/>
</dbReference>
<keyword evidence="6" id="KW-0678">Repressor</keyword>
<dbReference type="EC" id="6.3.4.15" evidence="6"/>
<evidence type="ECO:0000256" key="3">
    <source>
        <dbReference type="ARBA" id="ARBA00022840"/>
    </source>
</evidence>
<dbReference type="InterPro" id="IPR045864">
    <property type="entry name" value="aa-tRNA-synth_II/BPL/LPL"/>
</dbReference>
<evidence type="ECO:0000256" key="1">
    <source>
        <dbReference type="ARBA" id="ARBA00022598"/>
    </source>
</evidence>
<dbReference type="InterPro" id="IPR003142">
    <property type="entry name" value="BPL_C"/>
</dbReference>
<dbReference type="NCBIfam" id="TIGR00121">
    <property type="entry name" value="birA_ligase"/>
    <property type="match status" value="1"/>
</dbReference>
<dbReference type="Proteomes" id="UP000231632">
    <property type="component" value="Unassembled WGS sequence"/>
</dbReference>
<dbReference type="EMBL" id="BDFD01000001">
    <property type="protein sequence ID" value="GAV19279.1"/>
    <property type="molecule type" value="Genomic_DNA"/>
</dbReference>
<dbReference type="OrthoDB" id="9807064at2"/>
<proteinExistence type="inferred from homology"/>
<dbReference type="InterPro" id="IPR013196">
    <property type="entry name" value="HTH_11"/>
</dbReference>
<dbReference type="Gene3D" id="1.10.10.10">
    <property type="entry name" value="Winged helix-like DNA-binding domain superfamily/Winged helix DNA-binding domain"/>
    <property type="match status" value="1"/>
</dbReference>
<dbReference type="Pfam" id="PF08279">
    <property type="entry name" value="HTH_11"/>
    <property type="match status" value="1"/>
</dbReference>
<dbReference type="PANTHER" id="PTHR12835">
    <property type="entry name" value="BIOTIN PROTEIN LIGASE"/>
    <property type="match status" value="1"/>
</dbReference>
<accession>A0A1L8CK87</accession>
<dbReference type="InterPro" id="IPR030855">
    <property type="entry name" value="Bifunct_BirA"/>
</dbReference>
<evidence type="ECO:0000313" key="8">
    <source>
        <dbReference type="EMBL" id="GAV19279.1"/>
    </source>
</evidence>
<keyword evidence="2 6" id="KW-0547">Nucleotide-binding</keyword>
<comment type="function">
    <text evidence="6">Acts both as a biotin--[acetyl-CoA-carboxylase] ligase and a repressor.</text>
</comment>
<dbReference type="SUPFAM" id="SSF46785">
    <property type="entry name" value="Winged helix' DNA-binding domain"/>
    <property type="match status" value="1"/>
</dbReference>
<dbReference type="CDD" id="cd16442">
    <property type="entry name" value="BPL"/>
    <property type="match status" value="1"/>
</dbReference>
<sequence>MNTSREFILTRLGLSPDPVSGDALAAELGLSRTGVWKHIQALRKSGADIQASPGQGYLLKSEAFTAGMLSSKLATRCIGKRIILLDETGSTNRDAMQHAEDGAKEGLVIVANRQSAGKGRMGRIWHTLPESLACSVLLRPDLPPEQVPQLSLLTAVALHDALSRFVPDISIKWPNDLLHRGAKLAGILTEMRAEPGRVHAVVLGFGINLNPPADGWPEDITQQVIDLETVACRKISRLDVATAVIQALDHWYALYLEKGFAPVHKAWWQAHAASGQKVRVHDGKSYIYGLATALDDDGALLLDTGSEIRRIIAGDLELL</sequence>
<dbReference type="GO" id="GO:0006355">
    <property type="term" value="P:regulation of DNA-templated transcription"/>
    <property type="evidence" value="ECO:0007669"/>
    <property type="project" value="UniProtKB-UniRule"/>
</dbReference>
<dbReference type="GO" id="GO:0004077">
    <property type="term" value="F:biotin--[biotin carboxyl-carrier protein] ligase activity"/>
    <property type="evidence" value="ECO:0007669"/>
    <property type="project" value="UniProtKB-UniRule"/>
</dbReference>
<dbReference type="RefSeq" id="WP_072658459.1">
    <property type="nucleotide sequence ID" value="NZ_BDFD01000001.1"/>
</dbReference>
<keyword evidence="6" id="KW-0238">DNA-binding</keyword>
<dbReference type="InterPro" id="IPR004408">
    <property type="entry name" value="Biotin_CoA_COase_ligase"/>
</dbReference>
<evidence type="ECO:0000256" key="6">
    <source>
        <dbReference type="HAMAP-Rule" id="MF_00978"/>
    </source>
</evidence>
<evidence type="ECO:0000256" key="5">
    <source>
        <dbReference type="ARBA" id="ARBA00047846"/>
    </source>
</evidence>
<keyword evidence="3 6" id="KW-0067">ATP-binding</keyword>
<dbReference type="HAMAP" id="MF_00978">
    <property type="entry name" value="Bifunct_BirA"/>
    <property type="match status" value="1"/>
</dbReference>
<keyword evidence="1 6" id="KW-0436">Ligase</keyword>
<dbReference type="InterPro" id="IPR008988">
    <property type="entry name" value="Transcriptional_repressor_C"/>
</dbReference>
<dbReference type="AlphaFoldDB" id="A0A1L8CK87"/>
<feature type="binding site" evidence="6">
    <location>
        <position position="183"/>
    </location>
    <ligand>
        <name>biotin</name>
        <dbReference type="ChEBI" id="CHEBI:57586"/>
    </ligand>
</feature>
<dbReference type="SUPFAM" id="SSF55681">
    <property type="entry name" value="Class II aaRS and biotin synthetases"/>
    <property type="match status" value="1"/>
</dbReference>
<evidence type="ECO:0000256" key="2">
    <source>
        <dbReference type="ARBA" id="ARBA00022741"/>
    </source>
</evidence>
<dbReference type="Pfam" id="PF03099">
    <property type="entry name" value="BPL_LplA_LipB"/>
    <property type="match status" value="1"/>
</dbReference>
<keyword evidence="4 6" id="KW-0092">Biotin</keyword>
<keyword evidence="6" id="KW-0805">Transcription regulation</keyword>
<dbReference type="InterPro" id="IPR036390">
    <property type="entry name" value="WH_DNA-bd_sf"/>
</dbReference>
<keyword evidence="6" id="KW-0804">Transcription</keyword>
<dbReference type="PROSITE" id="PS51733">
    <property type="entry name" value="BPL_LPL_CATALYTIC"/>
    <property type="match status" value="1"/>
</dbReference>
<dbReference type="PANTHER" id="PTHR12835:SF5">
    <property type="entry name" value="BIOTIN--PROTEIN LIGASE"/>
    <property type="match status" value="1"/>
</dbReference>
<dbReference type="STRING" id="1921010.MMIC_P0212"/>
<dbReference type="InterPro" id="IPR036388">
    <property type="entry name" value="WH-like_DNA-bd_sf"/>
</dbReference>
<dbReference type="SUPFAM" id="SSF50037">
    <property type="entry name" value="C-terminal domain of transcriptional repressors"/>
    <property type="match status" value="1"/>
</dbReference>
<comment type="catalytic activity">
    <reaction evidence="5 6">
        <text>biotin + L-lysyl-[protein] + ATP = N(6)-biotinyl-L-lysyl-[protein] + AMP + diphosphate + H(+)</text>
        <dbReference type="Rhea" id="RHEA:11756"/>
        <dbReference type="Rhea" id="RHEA-COMP:9752"/>
        <dbReference type="Rhea" id="RHEA-COMP:10505"/>
        <dbReference type="ChEBI" id="CHEBI:15378"/>
        <dbReference type="ChEBI" id="CHEBI:29969"/>
        <dbReference type="ChEBI" id="CHEBI:30616"/>
        <dbReference type="ChEBI" id="CHEBI:33019"/>
        <dbReference type="ChEBI" id="CHEBI:57586"/>
        <dbReference type="ChEBI" id="CHEBI:83144"/>
        <dbReference type="ChEBI" id="CHEBI:456215"/>
        <dbReference type="EC" id="6.3.4.15"/>
    </reaction>
</comment>
<keyword evidence="9" id="KW-1185">Reference proteome</keyword>
<feature type="binding site" evidence="6">
    <location>
        <begin position="90"/>
        <end position="92"/>
    </location>
    <ligand>
        <name>biotin</name>
        <dbReference type="ChEBI" id="CHEBI:57586"/>
    </ligand>
</feature>
<feature type="domain" description="BPL/LPL catalytic" evidence="7">
    <location>
        <begin position="67"/>
        <end position="256"/>
    </location>
</feature>